<gene>
    <name evidence="1" type="ORF">H9631_12235</name>
</gene>
<name>A0ABR8VM44_9BACI</name>
<accession>A0ABR8VM44</accession>
<comment type="caution">
    <text evidence="1">The sequence shown here is derived from an EMBL/GenBank/DDBJ whole genome shotgun (WGS) entry which is preliminary data.</text>
</comment>
<dbReference type="RefSeq" id="WP_191813178.1">
    <property type="nucleotide sequence ID" value="NZ_JACSPV010000019.1"/>
</dbReference>
<dbReference type="Proteomes" id="UP000648182">
    <property type="component" value="Unassembled WGS sequence"/>
</dbReference>
<organism evidence="1 2">
    <name type="scientific">Bacillus norwichensis</name>
    <dbReference type="NCBI Taxonomy" id="2762217"/>
    <lineage>
        <taxon>Bacteria</taxon>
        <taxon>Bacillati</taxon>
        <taxon>Bacillota</taxon>
        <taxon>Bacilli</taxon>
        <taxon>Bacillales</taxon>
        <taxon>Bacillaceae</taxon>
        <taxon>Bacillus</taxon>
    </lineage>
</organism>
<reference evidence="1 2" key="1">
    <citation type="submission" date="2020-08" db="EMBL/GenBank/DDBJ databases">
        <title>A Genomic Blueprint of the Chicken Gut Microbiome.</title>
        <authorList>
            <person name="Gilroy R."/>
            <person name="Ravi A."/>
            <person name="Getino M."/>
            <person name="Pursley I."/>
            <person name="Horton D.L."/>
            <person name="Alikhan N.-F."/>
            <person name="Baker D."/>
            <person name="Gharbi K."/>
            <person name="Hall N."/>
            <person name="Watson M."/>
            <person name="Adriaenssens E.M."/>
            <person name="Foster-Nyarko E."/>
            <person name="Jarju S."/>
            <person name="Secka A."/>
            <person name="Antonio M."/>
            <person name="Oren A."/>
            <person name="Chaudhuri R."/>
            <person name="La Ragione R.M."/>
            <person name="Hildebrand F."/>
            <person name="Pallen M.J."/>
        </authorList>
    </citation>
    <scope>NUCLEOTIDE SEQUENCE [LARGE SCALE GENOMIC DNA]</scope>
    <source>
        <strain evidence="1 2">Sa1BUA2</strain>
    </source>
</reference>
<evidence type="ECO:0000313" key="1">
    <source>
        <dbReference type="EMBL" id="MBD8005848.1"/>
    </source>
</evidence>
<dbReference type="EMBL" id="JACSPV010000019">
    <property type="protein sequence ID" value="MBD8005848.1"/>
    <property type="molecule type" value="Genomic_DNA"/>
</dbReference>
<evidence type="ECO:0008006" key="3">
    <source>
        <dbReference type="Google" id="ProtNLM"/>
    </source>
</evidence>
<evidence type="ECO:0000313" key="2">
    <source>
        <dbReference type="Proteomes" id="UP000648182"/>
    </source>
</evidence>
<keyword evidence="2" id="KW-1185">Reference proteome</keyword>
<protein>
    <recommendedName>
        <fullName evidence="3">Phage portal protein</fullName>
    </recommendedName>
</protein>
<sequence length="250" mass="28103">MIKEAIKFVTNLGIKPAERKLNFMDQDGNLRNIIISDDGRPVEIASLNYLAKEALVINTLTGLVDYIQSNVERHDIPYFLHIVDHERVELTGVLQSDGKRETLVIARAIVPDFNYDYFLDSEQLIISLQSKFTKTKDRDLLLKVIGNVKEENVRQTGDNGIAQAVTIKTGVASADDVLVPNPVTLAPYRTFLEVVQPESDFIFRMKDGPRGAIFEADGGAWRNQAIENIRAYLSEELADEINDERITIIA</sequence>
<proteinExistence type="predicted"/>